<evidence type="ECO:0000256" key="1">
    <source>
        <dbReference type="SAM" id="MobiDB-lite"/>
    </source>
</evidence>
<evidence type="ECO:0008006" key="4">
    <source>
        <dbReference type="Google" id="ProtNLM"/>
    </source>
</evidence>
<dbReference type="InterPro" id="IPR043067">
    <property type="entry name" value="CcbP_b-brl"/>
</dbReference>
<dbReference type="Gene3D" id="6.10.140.400">
    <property type="match status" value="1"/>
</dbReference>
<dbReference type="InterPro" id="IPR020994">
    <property type="entry name" value="Uncharacterised_Ca-bd_CcbP"/>
</dbReference>
<evidence type="ECO:0000313" key="3">
    <source>
        <dbReference type="Proteomes" id="UP000217895"/>
    </source>
</evidence>
<gene>
    <name evidence="2" type="ORF">NIES2135_61790</name>
</gene>
<dbReference type="Proteomes" id="UP000217895">
    <property type="component" value="Plasmid Plasmid1 dna"/>
</dbReference>
<keyword evidence="3" id="KW-1185">Reference proteome</keyword>
<sequence>MMGEGKRDEEREERITMEVVVDAYGSEEQAMGWYYYLQDTMQFPFTAICVSKRRISPLREGTTVEGVGMAPEDECEQEMFVKIDCEGDTLGVPLIQLEAPEADAETQQANTLCEPKAPPTGTTGSQGYEFG</sequence>
<evidence type="ECO:0000313" key="2">
    <source>
        <dbReference type="EMBL" id="BAY59302.1"/>
    </source>
</evidence>
<dbReference type="AlphaFoldDB" id="A0A1Z4JRE4"/>
<reference evidence="2 3" key="1">
    <citation type="submission" date="2017-06" db="EMBL/GenBank/DDBJ databases">
        <title>Genome sequencing of cyanobaciteial culture collection at National Institute for Environmental Studies (NIES).</title>
        <authorList>
            <person name="Hirose Y."/>
            <person name="Shimura Y."/>
            <person name="Fujisawa T."/>
            <person name="Nakamura Y."/>
            <person name="Kawachi M."/>
        </authorList>
    </citation>
    <scope>NUCLEOTIDE SEQUENCE [LARGE SCALE GENOMIC DNA]</scope>
    <source>
        <strain evidence="2 3">NIES-2135</strain>
        <plasmid evidence="3">Plasmid Plasmid1 dna</plasmid>
    </source>
</reference>
<organism evidence="2 3">
    <name type="scientific">Leptolyngbya boryana NIES-2135</name>
    <dbReference type="NCBI Taxonomy" id="1973484"/>
    <lineage>
        <taxon>Bacteria</taxon>
        <taxon>Bacillati</taxon>
        <taxon>Cyanobacteriota</taxon>
        <taxon>Cyanophyceae</taxon>
        <taxon>Leptolyngbyales</taxon>
        <taxon>Leptolyngbyaceae</taxon>
        <taxon>Leptolyngbya group</taxon>
        <taxon>Leptolyngbya</taxon>
    </lineage>
</organism>
<name>A0A1Z4JRE4_LEPBY</name>
<dbReference type="Pfam" id="PF11535">
    <property type="entry name" value="Calci_bind_CcbP"/>
    <property type="match status" value="1"/>
</dbReference>
<proteinExistence type="predicted"/>
<accession>A0A1Z4JRE4</accession>
<protein>
    <recommendedName>
        <fullName evidence="4">Calcium-binding protein</fullName>
    </recommendedName>
</protein>
<dbReference type="EMBL" id="AP018204">
    <property type="protein sequence ID" value="BAY59302.1"/>
    <property type="molecule type" value="Genomic_DNA"/>
</dbReference>
<feature type="compositionally biased region" description="Polar residues" evidence="1">
    <location>
        <begin position="120"/>
        <end position="131"/>
    </location>
</feature>
<dbReference type="Gene3D" id="2.30.30.530">
    <property type="entry name" value="Calcium binding protein CcbP, beta-barrel domain"/>
    <property type="match status" value="1"/>
</dbReference>
<feature type="region of interest" description="Disordered" evidence="1">
    <location>
        <begin position="102"/>
        <end position="131"/>
    </location>
</feature>
<keyword evidence="2" id="KW-0614">Plasmid</keyword>
<geneLocation type="plasmid" evidence="2">
    <name>plasmid1</name>
</geneLocation>